<keyword evidence="1" id="KW-1133">Transmembrane helix</keyword>
<protein>
    <submittedName>
        <fullName evidence="2">Uncharacterized protein</fullName>
    </submittedName>
</protein>
<dbReference type="Proteomes" id="UP000266649">
    <property type="component" value="Unassembled WGS sequence"/>
</dbReference>
<evidence type="ECO:0000313" key="2">
    <source>
        <dbReference type="EMBL" id="RID91856.1"/>
    </source>
</evidence>
<dbReference type="EMBL" id="QXXQ01000005">
    <property type="protein sequence ID" value="RID91856.1"/>
    <property type="molecule type" value="Genomic_DNA"/>
</dbReference>
<keyword evidence="1" id="KW-0472">Membrane</keyword>
<dbReference type="AlphaFoldDB" id="A0A398BXD9"/>
<gene>
    <name evidence="2" type="ORF">D2N39_11505</name>
</gene>
<keyword evidence="3" id="KW-1185">Reference proteome</keyword>
<evidence type="ECO:0000313" key="3">
    <source>
        <dbReference type="Proteomes" id="UP000266649"/>
    </source>
</evidence>
<organism evidence="2 3">
    <name type="scientific">Gemmobacter lutimaris</name>
    <dbReference type="NCBI Taxonomy" id="2306023"/>
    <lineage>
        <taxon>Bacteria</taxon>
        <taxon>Pseudomonadati</taxon>
        <taxon>Pseudomonadota</taxon>
        <taxon>Alphaproteobacteria</taxon>
        <taxon>Rhodobacterales</taxon>
        <taxon>Paracoccaceae</taxon>
        <taxon>Gemmobacter</taxon>
    </lineage>
</organism>
<accession>A0A398BXD9</accession>
<name>A0A398BXD9_9RHOB</name>
<comment type="caution">
    <text evidence="2">The sequence shown here is derived from an EMBL/GenBank/DDBJ whole genome shotgun (WGS) entry which is preliminary data.</text>
</comment>
<sequence length="174" mass="19858">MERDDVALKRVNLIGVGVAIGFGAMLYFGYREYENRSGTAWLASCETAFLDRIISPATYKRRDAKLYQFAMTPEEYMAGFAPRPGAMGHETRQWDQRREEWKANPPNPINWQWVVEFDAQNLHGAVIRGDFTCDSVTATGYPPRRIDPSDAKVDGLDNHEWLMQEARRAGLLVD</sequence>
<feature type="transmembrane region" description="Helical" evidence="1">
    <location>
        <begin position="12"/>
        <end position="30"/>
    </location>
</feature>
<evidence type="ECO:0000256" key="1">
    <source>
        <dbReference type="SAM" id="Phobius"/>
    </source>
</evidence>
<proteinExistence type="predicted"/>
<keyword evidence="1" id="KW-0812">Transmembrane</keyword>
<reference evidence="2 3" key="1">
    <citation type="submission" date="2018-09" db="EMBL/GenBank/DDBJ databases">
        <title>Gemmobacter lutimaris sp. nov., a marine bacterium isolated from tidal flat.</title>
        <authorList>
            <person name="Lee D.W."/>
            <person name="Yoo Y."/>
            <person name="Kim J.-J."/>
            <person name="Kim B.S."/>
        </authorList>
    </citation>
    <scope>NUCLEOTIDE SEQUENCE [LARGE SCALE GENOMIC DNA]</scope>
    <source>
        <strain evidence="2 3">YJ-T1-11</strain>
    </source>
</reference>